<dbReference type="SUPFAM" id="SSF103473">
    <property type="entry name" value="MFS general substrate transporter"/>
    <property type="match status" value="1"/>
</dbReference>
<comment type="caution">
    <text evidence="3">The sequence shown here is derived from an EMBL/GenBank/DDBJ whole genome shotgun (WGS) entry which is preliminary data.</text>
</comment>
<accession>A0ABU4VG02</accession>
<feature type="transmembrane region" description="Helical" evidence="2">
    <location>
        <begin position="18"/>
        <end position="38"/>
    </location>
</feature>
<feature type="transmembrane region" description="Helical" evidence="2">
    <location>
        <begin position="404"/>
        <end position="425"/>
    </location>
</feature>
<dbReference type="RefSeq" id="WP_319952873.1">
    <property type="nucleotide sequence ID" value="NZ_JAXAVX010000001.1"/>
</dbReference>
<dbReference type="Proteomes" id="UP001277761">
    <property type="component" value="Unassembled WGS sequence"/>
</dbReference>
<feature type="compositionally biased region" description="Low complexity" evidence="1">
    <location>
        <begin position="196"/>
        <end position="222"/>
    </location>
</feature>
<feature type="transmembrane region" description="Helical" evidence="2">
    <location>
        <begin position="84"/>
        <end position="102"/>
    </location>
</feature>
<feature type="compositionally biased region" description="Basic and acidic residues" evidence="1">
    <location>
        <begin position="228"/>
        <end position="239"/>
    </location>
</feature>
<proteinExistence type="predicted"/>
<evidence type="ECO:0000313" key="4">
    <source>
        <dbReference type="Proteomes" id="UP001277761"/>
    </source>
</evidence>
<feature type="transmembrane region" description="Helical" evidence="2">
    <location>
        <begin position="58"/>
        <end position="77"/>
    </location>
</feature>
<dbReference type="EMBL" id="JAXAVX010000001">
    <property type="protein sequence ID" value="MDX8150729.1"/>
    <property type="molecule type" value="Genomic_DNA"/>
</dbReference>
<name>A0ABU4VG02_9ACTN</name>
<dbReference type="InterPro" id="IPR036259">
    <property type="entry name" value="MFS_trans_sf"/>
</dbReference>
<reference evidence="3 4" key="1">
    <citation type="submission" date="2023-11" db="EMBL/GenBank/DDBJ databases">
        <authorList>
            <person name="Xu M."/>
            <person name="Jiang T."/>
        </authorList>
    </citation>
    <scope>NUCLEOTIDE SEQUENCE [LARGE SCALE GENOMIC DNA]</scope>
    <source>
        <strain evidence="3 4">SD</strain>
    </source>
</reference>
<evidence type="ECO:0000256" key="1">
    <source>
        <dbReference type="SAM" id="MobiDB-lite"/>
    </source>
</evidence>
<evidence type="ECO:0008006" key="5">
    <source>
        <dbReference type="Google" id="ProtNLM"/>
    </source>
</evidence>
<feature type="transmembrane region" description="Helical" evidence="2">
    <location>
        <begin position="314"/>
        <end position="334"/>
    </location>
</feature>
<feature type="transmembrane region" description="Helical" evidence="2">
    <location>
        <begin position="141"/>
        <end position="163"/>
    </location>
</feature>
<feature type="transmembrane region" description="Helical" evidence="2">
    <location>
        <begin position="247"/>
        <end position="275"/>
    </location>
</feature>
<organism evidence="3 4">
    <name type="scientific">Patulibacter brassicae</name>
    <dbReference type="NCBI Taxonomy" id="1705717"/>
    <lineage>
        <taxon>Bacteria</taxon>
        <taxon>Bacillati</taxon>
        <taxon>Actinomycetota</taxon>
        <taxon>Thermoleophilia</taxon>
        <taxon>Solirubrobacterales</taxon>
        <taxon>Patulibacteraceae</taxon>
        <taxon>Patulibacter</taxon>
    </lineage>
</organism>
<protein>
    <recommendedName>
        <fullName evidence="5">MFS transporter</fullName>
    </recommendedName>
</protein>
<keyword evidence="2" id="KW-0472">Membrane</keyword>
<evidence type="ECO:0000256" key="2">
    <source>
        <dbReference type="SAM" id="Phobius"/>
    </source>
</evidence>
<feature type="region of interest" description="Disordered" evidence="1">
    <location>
        <begin position="196"/>
        <end position="239"/>
    </location>
</feature>
<feature type="transmembrane region" description="Helical" evidence="2">
    <location>
        <begin position="287"/>
        <end position="307"/>
    </location>
</feature>
<feature type="transmembrane region" description="Helical" evidence="2">
    <location>
        <begin position="108"/>
        <end position="129"/>
    </location>
</feature>
<evidence type="ECO:0000313" key="3">
    <source>
        <dbReference type="EMBL" id="MDX8150729.1"/>
    </source>
</evidence>
<keyword evidence="2" id="KW-1133">Transmembrane helix</keyword>
<keyword evidence="2" id="KW-0812">Transmembrane</keyword>
<keyword evidence="4" id="KW-1185">Reference proteome</keyword>
<feature type="transmembrane region" description="Helical" evidence="2">
    <location>
        <begin position="169"/>
        <end position="185"/>
    </location>
</feature>
<gene>
    <name evidence="3" type="ORF">SK069_03910</name>
</gene>
<sequence length="438" mass="43122">MTAIPSGPAGARRGGPRLVLAGVLGLLLVGEMALGPFYPQLLREVHGTDNPGDTGLVLWASRLSAMVALPLLGLLARRIGAARVVTGGLAVAACADVAMALAPTLEAFVVACAVAAASGAALLLAYPALVALDGEGTPGVVWFAGLFHGAIIVAAATGALIVALPDPRIGLAAFAPVTLALLAVARRAMARATGPVPAGAGATGPAAPVPAPSGTGAPAGDAPSPPREAARRGPETERGGRERVARWALVLAPLVGIALLATVLDFAMAVVRPFFVTALEDDGRSAALATALFLLPSAAALATLPLARAARGRLGGALLPLALLLAAGGLALQAATASSVLPLALGRVAFGAGVVLAQVEIDRRVFSAVGVTGPGFAATETARGLGLVLAPLVAAAAAERDLLLPLAVGAATFAVAAAGALLATVPRASRRSRRVPSH</sequence>
<dbReference type="Gene3D" id="1.20.1250.20">
    <property type="entry name" value="MFS general substrate transporter like domains"/>
    <property type="match status" value="1"/>
</dbReference>